<dbReference type="Gene3D" id="3.40.1190.20">
    <property type="match status" value="1"/>
</dbReference>
<dbReference type="InterPro" id="IPR036390">
    <property type="entry name" value="WH_DNA-bd_sf"/>
</dbReference>
<dbReference type="PANTHER" id="PTHR10584">
    <property type="entry name" value="SUGAR KINASE"/>
    <property type="match status" value="1"/>
</dbReference>
<dbReference type="Gene3D" id="1.10.10.10">
    <property type="entry name" value="Winged helix-like DNA-binding domain superfamily/Winged helix DNA-binding domain"/>
    <property type="match status" value="1"/>
</dbReference>
<keyword evidence="1" id="KW-0808">Transferase</keyword>
<proteinExistence type="predicted"/>
<dbReference type="SUPFAM" id="SSF53613">
    <property type="entry name" value="Ribokinase-like"/>
    <property type="match status" value="1"/>
</dbReference>
<dbReference type="CDD" id="cd01941">
    <property type="entry name" value="YeiC_kinase_like"/>
    <property type="match status" value="1"/>
</dbReference>
<gene>
    <name evidence="4" type="ORF">SAMN03084138_00786</name>
</gene>
<sequence length="363" mass="39144">MTSREDEILQLIKGDPFIQQQAIADLLNISRSAVAVHIMNMTKKGIIQGKGYFIANQQYVVVIGGMNMDILGQPDNAFIERDSNPGKVKGSAGGVGRNIAENLARLGTDVRLISVVGDDAYGDLILNQTKMAGVDINAVNQISNQTTSTYLSLLDNQGDMVAAVSDMSILKHLNVGLLSQYVELIRNASAVIVDTNLSDTTLAYIFSKFSDKNIYLDAVSSAKASKAKPYLSRVHTLKPNLIEAQAISGLPLESELDIDNIADWFIQHGVQRLFLTMGADGVLYRTQNNEQLVRPLPVKVVNANGAGDAFLAGIVHGQLAGLSDIEACHFASGCAAIALEHTNTINPNINELLVQQRIEDVPC</sequence>
<organism evidence="4 5">
    <name type="scientific">Enterovibrio norvegicus DSM 15893</name>
    <dbReference type="NCBI Taxonomy" id="1121869"/>
    <lineage>
        <taxon>Bacteria</taxon>
        <taxon>Pseudomonadati</taxon>
        <taxon>Pseudomonadota</taxon>
        <taxon>Gammaproteobacteria</taxon>
        <taxon>Vibrionales</taxon>
        <taxon>Vibrionaceae</taxon>
        <taxon>Enterovibrio</taxon>
    </lineage>
</organism>
<dbReference type="InterPro" id="IPR002173">
    <property type="entry name" value="Carboh/pur_kinase_PfkB_CS"/>
</dbReference>
<evidence type="ECO:0000256" key="2">
    <source>
        <dbReference type="ARBA" id="ARBA00022777"/>
    </source>
</evidence>
<dbReference type="GeneID" id="35872620"/>
<name>A0A1I5KXE0_9GAMM</name>
<evidence type="ECO:0000313" key="5">
    <source>
        <dbReference type="Proteomes" id="UP000182692"/>
    </source>
</evidence>
<dbReference type="GO" id="GO:0016301">
    <property type="term" value="F:kinase activity"/>
    <property type="evidence" value="ECO:0007669"/>
    <property type="project" value="UniProtKB-KW"/>
</dbReference>
<dbReference type="PANTHER" id="PTHR10584:SF166">
    <property type="entry name" value="RIBOKINASE"/>
    <property type="match status" value="1"/>
</dbReference>
<dbReference type="EMBL" id="FOWR01000004">
    <property type="protein sequence ID" value="SFO89558.1"/>
    <property type="molecule type" value="Genomic_DNA"/>
</dbReference>
<dbReference type="Pfam" id="PF00294">
    <property type="entry name" value="PfkB"/>
    <property type="match status" value="1"/>
</dbReference>
<reference evidence="4 5" key="1">
    <citation type="submission" date="2016-10" db="EMBL/GenBank/DDBJ databases">
        <authorList>
            <person name="de Groot N.N."/>
        </authorList>
    </citation>
    <scope>NUCLEOTIDE SEQUENCE [LARGE SCALE GENOMIC DNA]</scope>
    <source>
        <strain evidence="4 5">DSM 15893</strain>
    </source>
</reference>
<dbReference type="RefSeq" id="WP_017010063.1">
    <property type="nucleotide sequence ID" value="NZ_FOWR01000004.1"/>
</dbReference>
<dbReference type="AlphaFoldDB" id="A0A1I5KXE0"/>
<accession>A0A1I5KXE0</accession>
<dbReference type="OrthoDB" id="9806249at2"/>
<keyword evidence="2 4" id="KW-0418">Kinase</keyword>
<dbReference type="InterPro" id="IPR036388">
    <property type="entry name" value="WH-like_DNA-bd_sf"/>
</dbReference>
<feature type="domain" description="Carbohydrate kinase PfkB" evidence="3">
    <location>
        <begin position="58"/>
        <end position="348"/>
    </location>
</feature>
<dbReference type="Proteomes" id="UP000182692">
    <property type="component" value="Unassembled WGS sequence"/>
</dbReference>
<evidence type="ECO:0000313" key="4">
    <source>
        <dbReference type="EMBL" id="SFO89558.1"/>
    </source>
</evidence>
<evidence type="ECO:0000256" key="1">
    <source>
        <dbReference type="ARBA" id="ARBA00022679"/>
    </source>
</evidence>
<dbReference type="InterPro" id="IPR029056">
    <property type="entry name" value="Ribokinase-like"/>
</dbReference>
<dbReference type="STRING" id="1121869.SAMN03084138_00786"/>
<dbReference type="SUPFAM" id="SSF46785">
    <property type="entry name" value="Winged helix' DNA-binding domain"/>
    <property type="match status" value="1"/>
</dbReference>
<dbReference type="InterPro" id="IPR011611">
    <property type="entry name" value="PfkB_dom"/>
</dbReference>
<dbReference type="Pfam" id="PF13412">
    <property type="entry name" value="HTH_24"/>
    <property type="match status" value="1"/>
</dbReference>
<protein>
    <submittedName>
        <fullName evidence="4">Pseudouridine kinase</fullName>
    </submittedName>
</protein>
<dbReference type="PROSITE" id="PS00583">
    <property type="entry name" value="PFKB_KINASES_1"/>
    <property type="match status" value="1"/>
</dbReference>
<evidence type="ECO:0000259" key="3">
    <source>
        <dbReference type="Pfam" id="PF00294"/>
    </source>
</evidence>